<dbReference type="SMART" id="SM00487">
    <property type="entry name" value="DEXDc"/>
    <property type="match status" value="1"/>
</dbReference>
<dbReference type="InterPro" id="IPR036389">
    <property type="entry name" value="RNase_III_sf"/>
</dbReference>
<evidence type="ECO:0000256" key="12">
    <source>
        <dbReference type="ARBA" id="ARBA00022842"/>
    </source>
</evidence>
<evidence type="ECO:0000259" key="20">
    <source>
        <dbReference type="PROSITE" id="PS50137"/>
    </source>
</evidence>
<evidence type="ECO:0000313" key="29">
    <source>
        <dbReference type="Proteomes" id="UP000002051"/>
    </source>
</evidence>
<dbReference type="Pfam" id="PF02170">
    <property type="entry name" value="PAZ"/>
    <property type="match status" value="1"/>
</dbReference>
<evidence type="ECO:0000256" key="6">
    <source>
        <dbReference type="ARBA" id="ARBA00022737"/>
    </source>
</evidence>
<dbReference type="InterPro" id="IPR038248">
    <property type="entry name" value="Dicer_dimer_sf"/>
</dbReference>
<dbReference type="SMR" id="G7J946"/>
<dbReference type="InterPro" id="IPR001650">
    <property type="entry name" value="Helicase_C-like"/>
</dbReference>
<dbReference type="InterPro" id="IPR036085">
    <property type="entry name" value="PAZ_dom_sf"/>
</dbReference>
<keyword evidence="5" id="KW-0479">Metal-binding</keyword>
<evidence type="ECO:0000259" key="22">
    <source>
        <dbReference type="PROSITE" id="PS50821"/>
    </source>
</evidence>
<dbReference type="Gene3D" id="1.10.1520.10">
    <property type="entry name" value="Ribonuclease III domain"/>
    <property type="match status" value="2"/>
</dbReference>
<feature type="domain" description="Helicase C-terminal" evidence="24">
    <location>
        <begin position="404"/>
        <end position="564"/>
    </location>
</feature>
<dbReference type="CDD" id="cd18802">
    <property type="entry name" value="SF2_C_dicer"/>
    <property type="match status" value="1"/>
</dbReference>
<dbReference type="Gene3D" id="3.30.160.20">
    <property type="match status" value="1"/>
</dbReference>
<reference evidence="26 29" key="1">
    <citation type="journal article" date="2011" name="Nature">
        <title>The Medicago genome provides insight into the evolution of rhizobial symbioses.</title>
        <authorList>
            <person name="Young N.D."/>
            <person name="Debelle F."/>
            <person name="Oldroyd G.E."/>
            <person name="Geurts R."/>
            <person name="Cannon S.B."/>
            <person name="Udvardi M.K."/>
            <person name="Benedito V.A."/>
            <person name="Mayer K.F."/>
            <person name="Gouzy J."/>
            <person name="Schoof H."/>
            <person name="Van de Peer Y."/>
            <person name="Proost S."/>
            <person name="Cook D.R."/>
            <person name="Meyers B.C."/>
            <person name="Spannagl M."/>
            <person name="Cheung F."/>
            <person name="De Mita S."/>
            <person name="Krishnakumar V."/>
            <person name="Gundlach H."/>
            <person name="Zhou S."/>
            <person name="Mudge J."/>
            <person name="Bharti A.K."/>
            <person name="Murray J.D."/>
            <person name="Naoumkina M.A."/>
            <person name="Rosen B."/>
            <person name="Silverstein K.A."/>
            <person name="Tang H."/>
            <person name="Rombauts S."/>
            <person name="Zhao P.X."/>
            <person name="Zhou P."/>
            <person name="Barbe V."/>
            <person name="Bardou P."/>
            <person name="Bechner M."/>
            <person name="Bellec A."/>
            <person name="Berger A."/>
            <person name="Berges H."/>
            <person name="Bidwell S."/>
            <person name="Bisseling T."/>
            <person name="Choisne N."/>
            <person name="Couloux A."/>
            <person name="Denny R."/>
            <person name="Deshpande S."/>
            <person name="Dai X."/>
            <person name="Doyle J.J."/>
            <person name="Dudez A.M."/>
            <person name="Farmer A.D."/>
            <person name="Fouteau S."/>
            <person name="Franken C."/>
            <person name="Gibelin C."/>
            <person name="Gish J."/>
            <person name="Goldstein S."/>
            <person name="Gonzalez A.J."/>
            <person name="Green P.J."/>
            <person name="Hallab A."/>
            <person name="Hartog M."/>
            <person name="Hua A."/>
            <person name="Humphray S.J."/>
            <person name="Jeong D.H."/>
            <person name="Jing Y."/>
            <person name="Jocker A."/>
            <person name="Kenton S.M."/>
            <person name="Kim D.J."/>
            <person name="Klee K."/>
            <person name="Lai H."/>
            <person name="Lang C."/>
            <person name="Lin S."/>
            <person name="Macmil S.L."/>
            <person name="Magdelenat G."/>
            <person name="Matthews L."/>
            <person name="McCorrison J."/>
            <person name="Monaghan E.L."/>
            <person name="Mun J.H."/>
            <person name="Najar F.Z."/>
            <person name="Nicholson C."/>
            <person name="Noirot C."/>
            <person name="O'Bleness M."/>
            <person name="Paule C.R."/>
            <person name="Poulain J."/>
            <person name="Prion F."/>
            <person name="Qin B."/>
            <person name="Qu C."/>
            <person name="Retzel E.F."/>
            <person name="Riddle C."/>
            <person name="Sallet E."/>
            <person name="Samain S."/>
            <person name="Samson N."/>
            <person name="Sanders I."/>
            <person name="Saurat O."/>
            <person name="Scarpelli C."/>
            <person name="Schiex T."/>
            <person name="Segurens B."/>
            <person name="Severin A.J."/>
            <person name="Sherrier D.J."/>
            <person name="Shi R."/>
            <person name="Sims S."/>
            <person name="Singer S.R."/>
            <person name="Sinharoy S."/>
            <person name="Sterck L."/>
            <person name="Viollet A."/>
            <person name="Wang B.B."/>
            <person name="Wang K."/>
            <person name="Wang M."/>
            <person name="Wang X."/>
            <person name="Warfsmann J."/>
            <person name="Weissenbach J."/>
            <person name="White D.D."/>
            <person name="White J.D."/>
            <person name="Wiley G.B."/>
            <person name="Wincker P."/>
            <person name="Xing Y."/>
            <person name="Yang L."/>
            <person name="Yao Z."/>
            <person name="Ying F."/>
            <person name="Zhai J."/>
            <person name="Zhou L."/>
            <person name="Zuber A."/>
            <person name="Denarie J."/>
            <person name="Dixon R.A."/>
            <person name="May G.D."/>
            <person name="Schwartz D.C."/>
            <person name="Rogers J."/>
            <person name="Quetier F."/>
            <person name="Town C.D."/>
            <person name="Roe B.A."/>
        </authorList>
    </citation>
    <scope>NUCLEOTIDE SEQUENCE [LARGE SCALE GENOMIC DNA]</scope>
    <source>
        <strain evidence="26">A17</strain>
        <strain evidence="28 29">cv. Jemalong A17</strain>
    </source>
</reference>
<dbReference type="Proteomes" id="UP000265566">
    <property type="component" value="Chromosome 3"/>
</dbReference>
<comment type="cofactor">
    <cofactor evidence="1">
        <name>Mn(2+)</name>
        <dbReference type="ChEBI" id="CHEBI:29035"/>
    </cofactor>
</comment>
<evidence type="ECO:0000256" key="15">
    <source>
        <dbReference type="ARBA" id="ARBA00023211"/>
    </source>
</evidence>
<dbReference type="InterPro" id="IPR000999">
    <property type="entry name" value="RNase_III_dom"/>
</dbReference>
<feature type="domain" description="PAZ" evidence="22">
    <location>
        <begin position="928"/>
        <end position="1055"/>
    </location>
</feature>
<feature type="compositionally biased region" description="Low complexity" evidence="19">
    <location>
        <begin position="1"/>
        <end position="11"/>
    </location>
</feature>
<dbReference type="FunFam" id="3.40.50.300:FF:000705">
    <property type="entry name" value="Endoribonuclease dicer-like protein"/>
    <property type="match status" value="1"/>
</dbReference>
<dbReference type="InterPro" id="IPR003100">
    <property type="entry name" value="PAZ_dom"/>
</dbReference>
<accession>G7J946</accession>
<dbReference type="PROSITE" id="PS00517">
    <property type="entry name" value="RNASE_3_1"/>
    <property type="match status" value="1"/>
</dbReference>
<dbReference type="FunFam" id="3.30.160.380:FF:000001">
    <property type="entry name" value="Endoribonuclease dicer-like 1"/>
    <property type="match status" value="1"/>
</dbReference>
<evidence type="ECO:0000256" key="19">
    <source>
        <dbReference type="SAM" id="MobiDB-lite"/>
    </source>
</evidence>
<evidence type="ECO:0000313" key="28">
    <source>
        <dbReference type="EnsemblPlants" id="AES73487"/>
    </source>
</evidence>
<dbReference type="InterPro" id="IPR014720">
    <property type="entry name" value="dsRBD_dom"/>
</dbReference>
<reference evidence="26 29" key="2">
    <citation type="journal article" date="2014" name="BMC Genomics">
        <title>An improved genome release (version Mt4.0) for the model legume Medicago truncatula.</title>
        <authorList>
            <person name="Tang H."/>
            <person name="Krishnakumar V."/>
            <person name="Bidwell S."/>
            <person name="Rosen B."/>
            <person name="Chan A."/>
            <person name="Zhou S."/>
            <person name="Gentzbittel L."/>
            <person name="Childs K.L."/>
            <person name="Yandell M."/>
            <person name="Gundlach H."/>
            <person name="Mayer K.F."/>
            <person name="Schwartz D.C."/>
            <person name="Town C.D."/>
        </authorList>
    </citation>
    <scope>GENOME REANNOTATION</scope>
    <source>
        <strain evidence="28 29">cv. Jemalong A17</strain>
    </source>
</reference>
<evidence type="ECO:0000313" key="30">
    <source>
        <dbReference type="Proteomes" id="UP000265566"/>
    </source>
</evidence>
<feature type="region of interest" description="Disordered" evidence="19">
    <location>
        <begin position="1559"/>
        <end position="1596"/>
    </location>
</feature>
<dbReference type="GO" id="GO:0010267">
    <property type="term" value="P:ta-siRNA processing"/>
    <property type="evidence" value="ECO:0007669"/>
    <property type="project" value="UniProtKB-ARBA"/>
</dbReference>
<dbReference type="InterPro" id="IPR011545">
    <property type="entry name" value="DEAD/DEAH_box_helicase_dom"/>
</dbReference>
<dbReference type="PaxDb" id="3880-AES73487"/>
<dbReference type="SMART" id="SM00949">
    <property type="entry name" value="PAZ"/>
    <property type="match status" value="1"/>
</dbReference>
<dbReference type="SMART" id="SM00490">
    <property type="entry name" value="HELICc"/>
    <property type="match status" value="1"/>
</dbReference>
<dbReference type="InterPro" id="IPR027417">
    <property type="entry name" value="P-loop_NTPase"/>
</dbReference>
<evidence type="ECO:0000256" key="3">
    <source>
        <dbReference type="ARBA" id="ARBA00004123"/>
    </source>
</evidence>
<keyword evidence="12" id="KW-0460">Magnesium</keyword>
<dbReference type="Pfam" id="PF03368">
    <property type="entry name" value="Dicer_dimer"/>
    <property type="match status" value="1"/>
</dbReference>
<dbReference type="Proteomes" id="UP000002051">
    <property type="component" value="Chromosome 3"/>
</dbReference>
<evidence type="ECO:0000256" key="2">
    <source>
        <dbReference type="ARBA" id="ARBA00001946"/>
    </source>
</evidence>
<dbReference type="GO" id="GO:0030422">
    <property type="term" value="P:siRNA processing"/>
    <property type="evidence" value="ECO:0000318"/>
    <property type="project" value="GO_Central"/>
</dbReference>
<dbReference type="PROSITE" id="PS50142">
    <property type="entry name" value="RNASE_3_2"/>
    <property type="match status" value="2"/>
</dbReference>
<evidence type="ECO:0000256" key="11">
    <source>
        <dbReference type="ARBA" id="ARBA00022840"/>
    </source>
</evidence>
<dbReference type="Pfam" id="PF00636">
    <property type="entry name" value="Ribonuclease_3"/>
    <property type="match status" value="2"/>
</dbReference>
<feature type="region of interest" description="Disordered" evidence="19">
    <location>
        <begin position="1"/>
        <end position="23"/>
    </location>
</feature>
<keyword evidence="10" id="KW-0347">Helicase</keyword>
<proteinExistence type="inferred from homology"/>
<evidence type="ECO:0000259" key="23">
    <source>
        <dbReference type="PROSITE" id="PS51192"/>
    </source>
</evidence>
<dbReference type="PANTHER" id="PTHR14950:SF46">
    <property type="entry name" value="ENDORIBONUCLEASE DICER HOMOLOG 3"/>
    <property type="match status" value="1"/>
</dbReference>
<dbReference type="GO" id="GO:0005634">
    <property type="term" value="C:nucleus"/>
    <property type="evidence" value="ECO:0000318"/>
    <property type="project" value="GO_Central"/>
</dbReference>
<dbReference type="InterPro" id="IPR014001">
    <property type="entry name" value="Helicase_ATP-bd"/>
</dbReference>
<dbReference type="CDD" id="cd18034">
    <property type="entry name" value="DEXHc_dicer"/>
    <property type="match status" value="1"/>
</dbReference>
<evidence type="ECO:0000259" key="24">
    <source>
        <dbReference type="PROSITE" id="PS51194"/>
    </source>
</evidence>
<comment type="cofactor">
    <cofactor evidence="2">
        <name>Mg(2+)</name>
        <dbReference type="ChEBI" id="CHEBI:18420"/>
    </cofactor>
</comment>
<evidence type="ECO:0000259" key="21">
    <source>
        <dbReference type="PROSITE" id="PS50142"/>
    </source>
</evidence>
<dbReference type="FunFam" id="1.10.1520.10:FF:000008">
    <property type="entry name" value="Dicer-like 104"/>
    <property type="match status" value="1"/>
</dbReference>
<comment type="subcellular location">
    <subcellularLocation>
        <location evidence="3">Nucleus</location>
    </subcellularLocation>
</comment>
<dbReference type="SUPFAM" id="SSF101690">
    <property type="entry name" value="PAZ domain"/>
    <property type="match status" value="1"/>
</dbReference>
<dbReference type="eggNOG" id="KOG0701">
    <property type="taxonomic scope" value="Eukaryota"/>
</dbReference>
<evidence type="ECO:0000256" key="10">
    <source>
        <dbReference type="ARBA" id="ARBA00022806"/>
    </source>
</evidence>
<dbReference type="PROSITE" id="PS51192">
    <property type="entry name" value="HELICASE_ATP_BIND_1"/>
    <property type="match status" value="1"/>
</dbReference>
<dbReference type="STRING" id="3880.G7J946"/>
<evidence type="ECO:0000256" key="1">
    <source>
        <dbReference type="ARBA" id="ARBA00001936"/>
    </source>
</evidence>
<dbReference type="SUPFAM" id="SSF52540">
    <property type="entry name" value="P-loop containing nucleoside triphosphate hydrolases"/>
    <property type="match status" value="1"/>
</dbReference>
<dbReference type="PROSITE" id="PS51194">
    <property type="entry name" value="HELICASE_CTER"/>
    <property type="match status" value="1"/>
</dbReference>
<dbReference type="PROSITE" id="PS51327">
    <property type="entry name" value="DICER_DSRBF"/>
    <property type="match status" value="1"/>
</dbReference>
<feature type="domain" description="RNase III" evidence="21">
    <location>
        <begin position="1080"/>
        <end position="1252"/>
    </location>
</feature>
<keyword evidence="29" id="KW-1185">Reference proteome</keyword>
<dbReference type="GO" id="GO:0003723">
    <property type="term" value="F:RNA binding"/>
    <property type="evidence" value="ECO:0000318"/>
    <property type="project" value="GO_Central"/>
</dbReference>
<keyword evidence="13 18" id="KW-0694">RNA-binding</keyword>
<comment type="similarity">
    <text evidence="17 18">Belongs to the helicase family. Dicer subfamily.</text>
</comment>
<dbReference type="GO" id="GO:0046872">
    <property type="term" value="F:metal ion binding"/>
    <property type="evidence" value="ECO:0007669"/>
    <property type="project" value="UniProtKB-KW"/>
</dbReference>
<evidence type="ECO:0000256" key="5">
    <source>
        <dbReference type="ARBA" id="ARBA00022723"/>
    </source>
</evidence>
<sequence>MDLSNDNLDSSNDNDDQNQTKNLKRKFDHLYAKPNVEQDSPAQEETLIANLVPRRDQLEAFEVAKKRNTIAIMDTGSGKTLIAILLIKETGQAIRSSGVKKLIVFLAPTVHLVSQQCKNIKLNTDLQVEEYYGSKGVDTWNLKSWQKEISDNDVMVMTPQILLDAFRKAFLSIEMICLMVIDECHWASGNHPYAKIMAEFYHQANEKPKIFGMTASPVGKRGVSSTLVCEGQISDLENILDSRSYVVKDRTEMDVYIPSAKESCRFYDPARFHALSLKPKIEASWSKCDVLLSEFQSDYKDMDQKFKALHQRMSNELAKILYCLEDLGLLCAYEAAKICQQKFSKIHGECEVYRKANLQCVTIIEEVIKIIEESLHLADEMILDVEFDCSKAVGMGYISPKLLELIKLFETFGEPSQLLCLIFVERIITAKVIERFVKKVSQISHLTVAYVTGSNTSADALARKRQKEILDSFRSGKVNLLFTTDVLEEGIHVPNCSCVIRFDLPTTVCSYIQSRGRSRRANSQFILMLERGNLKQRNQLFDIIRSERSMNDAAVSKDHESNLRAFTVRKTESYCVDSTGASVTLDSSVSLINQYCEKLPRDKYSSAKPNFVSLPMEGGGHVCKLILPPNAAFQTLVGPSGKDVRQAKTLVCLEACKKLHQMGALNDHLVPFVEDPLEADNIIKNKESSAAAAAGAGTTKRKELHGTASVRALCGSWGDKPDGAKFHAYKFEFKCNIVSEIYSGFVLLVESKLDDDVGNIELDLYLISKMVKTSVISCGQVDLDAEQVTKAKGFHELFFNGLFGRLIRKSTTVQGEREFLLQKDSELLWSPKNSYLLLPLEKSNDICIRSLQIHWSAINSCASAIEFVRQRFSLVTEVSDDNSKIISPPCDTDNSKIISPPCDTDNRKIISPPCDTRSSSDMECESTNMFHFANCVVDVSSVKDNVALAIHTGKVYCIIDVVDNSSAESPFDGNSDKSGAEDKMTFTQYFQKRYGITLRHPEQPLLRLKQGHNAHNLFLNLPEEDGGDKSSQVGPVAPKVPVHVHIPSELLCLLDVKRDVYKSMYLLPSLMYRIESLMLSSQLRAEINGHTDNFKIPSSLVLEALTTLRCCEKFSMERLELLGDSVLKYAVSCHLYLKYPKKHEGHLSSLRQWAVRNSTLHKLGTDHNLQGYIRDSAFEPRRWIAPGQDCIHTVPCDCGLETLEVPLDVKFHTEDPKVVVGKLCDRGHRWMCSKTIADCVEALIGAYYVGGGLIASLHMMKWLGIDSGLEPSMVDKAITAASLHTYTPKVNEIASLEAKIGYEFSVKGLLVEATTHLSESEHGTGCCYERLEFLGDSVLDLLITWHLFQSHTEIDPGELTDLRSASVNNENFAQAAVRRNLHQHLLHSSGLLQSQILEYAKVISEPEDNAVPLQGIKAPKALGDLVESIAGAILIDTKLDLDQVWKVFNPLLSPIVTPEKLELPPLRELMQLSDSLGYFVKVKVSHDKKGTMEHVEIRVQLPNERLVREGKGPNKKSAKGDAAFQLLKDLEKRGISYSSSKGKKVMDYTIPACQIEDQPPKPVAIKKPKLDKTNSAADESTGDLKDVSSKASDTSGSIPVVSSIKMNKKGGPRSELYEVCKKKLWPLPSFDSTEYKDRTLFESCKGLEGSKGLNCFVSKITLGIPGYGDIKCQGEARSDKKSSYDSAAVQALYELQRLGKIMIKIDDGDVECQGEATSGIKSSLDSAAVQ</sequence>
<keyword evidence="6" id="KW-0677">Repeat</keyword>
<keyword evidence="15" id="KW-0464">Manganese</keyword>
<dbReference type="FunFam" id="1.10.1520.10:FF:000004">
    <property type="entry name" value="Endoribonuclease dicer-like 1"/>
    <property type="match status" value="1"/>
</dbReference>
<dbReference type="SUPFAM" id="SSF69065">
    <property type="entry name" value="RNase III domain-like"/>
    <property type="match status" value="2"/>
</dbReference>
<feature type="domain" description="Dicer dsRNA-binding fold" evidence="25">
    <location>
        <begin position="588"/>
        <end position="679"/>
    </location>
</feature>
<keyword evidence="4" id="KW-0540">Nuclease</keyword>
<reference evidence="30" key="4">
    <citation type="journal article" date="2018" name="Nat. Plants">
        <title>Whole-genome landscape of Medicago truncatula symbiotic genes.</title>
        <authorList>
            <person name="Pecrix Y."/>
            <person name="Staton S.E."/>
            <person name="Sallet E."/>
            <person name="Lelandais-Briere C."/>
            <person name="Moreau S."/>
            <person name="Carrere S."/>
            <person name="Blein T."/>
            <person name="Jardinaud M.F."/>
            <person name="Latrasse D."/>
            <person name="Zouine M."/>
            <person name="Zahm M."/>
            <person name="Kreplak J."/>
            <person name="Mayjonade B."/>
            <person name="Satge C."/>
            <person name="Perez M."/>
            <person name="Cauet S."/>
            <person name="Marande W."/>
            <person name="Chantry-Darmon C."/>
            <person name="Lopez-Roques C."/>
            <person name="Bouchez O."/>
            <person name="Berard A."/>
            <person name="Debelle F."/>
            <person name="Munos S."/>
            <person name="Bendahmane A."/>
            <person name="Berges H."/>
            <person name="Niebel A."/>
            <person name="Buitink J."/>
            <person name="Frugier F."/>
            <person name="Benhamed M."/>
            <person name="Crespi M."/>
            <person name="Gouzy J."/>
            <person name="Gamas P."/>
        </authorList>
    </citation>
    <scope>NUCLEOTIDE SEQUENCE [LARGE SCALE GENOMIC DNA]</scope>
    <source>
        <strain evidence="30">cv. Jemalong A17</strain>
    </source>
</reference>
<feature type="domain" description="RNase III" evidence="21">
    <location>
        <begin position="1293"/>
        <end position="1438"/>
    </location>
</feature>
<dbReference type="Pfam" id="PF00270">
    <property type="entry name" value="DEAD"/>
    <property type="match status" value="1"/>
</dbReference>
<dbReference type="EMBL" id="CM001219">
    <property type="protein sequence ID" value="AES73487.2"/>
    <property type="molecule type" value="Genomic_DNA"/>
</dbReference>
<dbReference type="EnsemblPlants" id="AES73487">
    <property type="protein sequence ID" value="AES73487"/>
    <property type="gene ID" value="MTR_3g105390"/>
</dbReference>
<dbReference type="FunFam" id="3.40.50.300:FF:000420">
    <property type="entry name" value="Endoribonuclease dicer-like 1"/>
    <property type="match status" value="1"/>
</dbReference>
<evidence type="ECO:0000256" key="7">
    <source>
        <dbReference type="ARBA" id="ARBA00022741"/>
    </source>
</evidence>
<dbReference type="EC" id="3.1.26.3" evidence="27"/>
<evidence type="ECO:0000256" key="14">
    <source>
        <dbReference type="ARBA" id="ARBA00023158"/>
    </source>
</evidence>
<evidence type="ECO:0000313" key="27">
    <source>
        <dbReference type="EMBL" id="RHN70528.1"/>
    </source>
</evidence>
<dbReference type="GO" id="GO:0004386">
    <property type="term" value="F:helicase activity"/>
    <property type="evidence" value="ECO:0007669"/>
    <property type="project" value="UniProtKB-KW"/>
</dbReference>
<keyword evidence="9 27" id="KW-0378">Hydrolase</keyword>
<dbReference type="InterPro" id="IPR005034">
    <property type="entry name" value="Dicer_dimerisation"/>
</dbReference>
<dbReference type="Gramene" id="rna19113">
    <property type="protein sequence ID" value="RHN70528.1"/>
    <property type="gene ID" value="gene19113"/>
</dbReference>
<dbReference type="GO" id="GO:0005737">
    <property type="term" value="C:cytoplasm"/>
    <property type="evidence" value="ECO:0000318"/>
    <property type="project" value="GO_Central"/>
</dbReference>
<protein>
    <submittedName>
        <fullName evidence="26">Endoribonuclease dicer-like protein</fullName>
    </submittedName>
    <submittedName>
        <fullName evidence="27">Putative ribonuclease III post-transcriptional gene silencing PAZ-Argonaute family protein</fullName>
        <ecNumber evidence="27">3.1.26.3</ecNumber>
    </submittedName>
</protein>
<organism evidence="26 29">
    <name type="scientific">Medicago truncatula</name>
    <name type="common">Barrel medic</name>
    <name type="synonym">Medicago tribuloides</name>
    <dbReference type="NCBI Taxonomy" id="3880"/>
    <lineage>
        <taxon>Eukaryota</taxon>
        <taxon>Viridiplantae</taxon>
        <taxon>Streptophyta</taxon>
        <taxon>Embryophyta</taxon>
        <taxon>Tracheophyta</taxon>
        <taxon>Spermatophyta</taxon>
        <taxon>Magnoliopsida</taxon>
        <taxon>eudicotyledons</taxon>
        <taxon>Gunneridae</taxon>
        <taxon>Pentapetalae</taxon>
        <taxon>rosids</taxon>
        <taxon>fabids</taxon>
        <taxon>Fabales</taxon>
        <taxon>Fabaceae</taxon>
        <taxon>Papilionoideae</taxon>
        <taxon>50 kb inversion clade</taxon>
        <taxon>NPAAA clade</taxon>
        <taxon>Hologalegina</taxon>
        <taxon>IRL clade</taxon>
        <taxon>Trifolieae</taxon>
        <taxon>Medicago</taxon>
    </lineage>
</organism>
<keyword evidence="7" id="KW-0547">Nucleotide-binding</keyword>
<dbReference type="Pfam" id="PF00271">
    <property type="entry name" value="Helicase_C"/>
    <property type="match status" value="1"/>
</dbReference>
<evidence type="ECO:0000256" key="16">
    <source>
        <dbReference type="ARBA" id="ARBA00023242"/>
    </source>
</evidence>
<evidence type="ECO:0000256" key="18">
    <source>
        <dbReference type="PROSITE-ProRule" id="PRU00657"/>
    </source>
</evidence>
<evidence type="ECO:0000256" key="9">
    <source>
        <dbReference type="ARBA" id="ARBA00022801"/>
    </source>
</evidence>
<dbReference type="GO" id="GO:0004525">
    <property type="term" value="F:ribonuclease III activity"/>
    <property type="evidence" value="ECO:0000318"/>
    <property type="project" value="GO_Central"/>
</dbReference>
<dbReference type="Gene3D" id="2.170.260.10">
    <property type="entry name" value="paz domain"/>
    <property type="match status" value="1"/>
</dbReference>
<evidence type="ECO:0000256" key="17">
    <source>
        <dbReference type="ARBA" id="ARBA00035116"/>
    </source>
</evidence>
<name>G7J946_MEDTR</name>
<gene>
    <name evidence="28" type="primary">11436582</name>
    <name evidence="26" type="ordered locus">MTR_3g105390</name>
    <name evidence="27" type="ORF">MtrunA17_Chr3g0136471</name>
</gene>
<dbReference type="OrthoDB" id="6513042at2759"/>
<dbReference type="Gene3D" id="3.30.160.380">
    <property type="entry name" value="Dicer dimerisation domain"/>
    <property type="match status" value="1"/>
</dbReference>
<dbReference type="HOGENOM" id="CLU_000907_4_4_1"/>
<evidence type="ECO:0000256" key="8">
    <source>
        <dbReference type="ARBA" id="ARBA00022759"/>
    </source>
</evidence>
<evidence type="ECO:0000256" key="13">
    <source>
        <dbReference type="ARBA" id="ARBA00022884"/>
    </source>
</evidence>
<feature type="domain" description="Helicase ATP-binding" evidence="23">
    <location>
        <begin position="60"/>
        <end position="235"/>
    </location>
</feature>
<keyword evidence="11" id="KW-0067">ATP-binding</keyword>
<dbReference type="GO" id="GO:0005524">
    <property type="term" value="F:ATP binding"/>
    <property type="evidence" value="ECO:0007669"/>
    <property type="project" value="UniProtKB-KW"/>
</dbReference>
<dbReference type="CDD" id="cd00593">
    <property type="entry name" value="RIBOc"/>
    <property type="match status" value="2"/>
</dbReference>
<evidence type="ECO:0000256" key="4">
    <source>
        <dbReference type="ARBA" id="ARBA00022722"/>
    </source>
</evidence>
<dbReference type="Gene3D" id="3.40.50.300">
    <property type="entry name" value="P-loop containing nucleotide triphosphate hydrolases"/>
    <property type="match status" value="2"/>
</dbReference>
<keyword evidence="8" id="KW-0255">Endonuclease</keyword>
<evidence type="ECO:0000313" key="26">
    <source>
        <dbReference type="EMBL" id="AES73487.2"/>
    </source>
</evidence>
<dbReference type="PROSITE" id="PS50137">
    <property type="entry name" value="DS_RBD"/>
    <property type="match status" value="1"/>
</dbReference>
<dbReference type="EMBL" id="PSQE01000003">
    <property type="protein sequence ID" value="RHN70528.1"/>
    <property type="molecule type" value="Genomic_DNA"/>
</dbReference>
<evidence type="ECO:0000259" key="25">
    <source>
        <dbReference type="PROSITE" id="PS51327"/>
    </source>
</evidence>
<dbReference type="SMART" id="SM00535">
    <property type="entry name" value="RIBOc"/>
    <property type="match status" value="2"/>
</dbReference>
<keyword evidence="16" id="KW-0539">Nucleus</keyword>
<dbReference type="PROSITE" id="PS50821">
    <property type="entry name" value="PAZ"/>
    <property type="match status" value="1"/>
</dbReference>
<reference evidence="27" key="5">
    <citation type="journal article" date="2018" name="Nat. Plants">
        <title>Whole-genome landscape of Medicago truncatula symbiotic genes.</title>
        <authorList>
            <person name="Pecrix Y."/>
            <person name="Gamas P."/>
            <person name="Carrere S."/>
        </authorList>
    </citation>
    <scope>NUCLEOTIDE SEQUENCE</scope>
    <source>
        <tissue evidence="27">Leaves</tissue>
    </source>
</reference>
<dbReference type="PANTHER" id="PTHR14950">
    <property type="entry name" value="DICER-RELATED"/>
    <property type="match status" value="1"/>
</dbReference>
<accession>A0A0C3VQ40</accession>
<reference evidence="28" key="3">
    <citation type="submission" date="2015-04" db="UniProtKB">
        <authorList>
            <consortium name="EnsemblPlants"/>
        </authorList>
    </citation>
    <scope>IDENTIFICATION</scope>
    <source>
        <strain evidence="28">cv. Jemalong A17</strain>
    </source>
</reference>
<keyword evidence="14" id="KW-0943">RNA-mediated gene silencing</keyword>
<feature type="domain" description="DRBM" evidence="20">
    <location>
        <begin position="1497"/>
        <end position="1532"/>
    </location>
</feature>
<dbReference type="KEGG" id="mtr:11436582"/>